<feature type="transmembrane region" description="Helical" evidence="1">
    <location>
        <begin position="29"/>
        <end position="50"/>
    </location>
</feature>
<dbReference type="AlphaFoldDB" id="A0A6J7K775"/>
<dbReference type="Pfam" id="PF01882">
    <property type="entry name" value="DUF58"/>
    <property type="match status" value="1"/>
</dbReference>
<evidence type="ECO:0000313" key="6">
    <source>
        <dbReference type="EMBL" id="CAB4852365.1"/>
    </source>
</evidence>
<evidence type="ECO:0000313" key="4">
    <source>
        <dbReference type="EMBL" id="CAB4733078.1"/>
    </source>
</evidence>
<gene>
    <name evidence="4" type="ORF">UFOPK2656_02270</name>
    <name evidence="5" type="ORF">UFOPK3099_00230</name>
    <name evidence="6" type="ORF">UFOPK3267_02044</name>
    <name evidence="7" type="ORF">UFOPK3651_02785</name>
    <name evidence="8" type="ORF">UFOPK3931_00270</name>
    <name evidence="3" type="ORF">UFOPK4189_02082</name>
</gene>
<dbReference type="EMBL" id="CAFAAV010000009">
    <property type="protein sequence ID" value="CAB4802982.1"/>
    <property type="molecule type" value="Genomic_DNA"/>
</dbReference>
<dbReference type="InterPro" id="IPR002881">
    <property type="entry name" value="DUF58"/>
</dbReference>
<evidence type="ECO:0000313" key="7">
    <source>
        <dbReference type="EMBL" id="CAB4950074.1"/>
    </source>
</evidence>
<dbReference type="EMBL" id="CAFBOL010000004">
    <property type="protein sequence ID" value="CAB4972819.1"/>
    <property type="molecule type" value="Genomic_DNA"/>
</dbReference>
<dbReference type="PANTHER" id="PTHR34351:SF1">
    <property type="entry name" value="SLR1927 PROTEIN"/>
    <property type="match status" value="1"/>
</dbReference>
<dbReference type="EMBL" id="CAFBIY010000125">
    <property type="protein sequence ID" value="CAB4852365.1"/>
    <property type="molecule type" value="Genomic_DNA"/>
</dbReference>
<sequence length="379" mass="39935">MPTRQGWVMLAAAAVAVITGRVFGLIELFVIGVALAGALLSAIVIVNRPFPRLEVRRVLRPPMVSVGEPARVDLQVTNRAGFHSPRLKLWEPVGHRGGAPMQLAPLASGESCTAAYRVPTTHRGVLQTGPLRAERTDPLGLVMRSRWMAGADEVTVVPERVPLRFPAVGSGGRLGEHLRMKAYGQTGHEFHSQREYAPGDDLRRINWKTTARVGTLIVRETAQEGIRHCTVVLDAAVDAYDDADAFERAVSAAASAVASAAAAGVTTRLVAPGIDLRGPEVAPQSLRWLATVQAGGDTVDHTAGGHGHADGIGLVVVITGRSGSRAAVAAASRVGPDEALIMVTTSRSPESGKGFQVDCTSLLAFADGWNELVLGRSAT</sequence>
<accession>A0A6J7K775</accession>
<feature type="domain" description="DUF58" evidence="2">
    <location>
        <begin position="193"/>
        <end position="261"/>
    </location>
</feature>
<name>A0A6J7K775_9ZZZZ</name>
<keyword evidence="1" id="KW-1133">Transmembrane helix</keyword>
<dbReference type="EMBL" id="CAEZYF010000015">
    <property type="protein sequence ID" value="CAB4733078.1"/>
    <property type="molecule type" value="Genomic_DNA"/>
</dbReference>
<keyword evidence="1" id="KW-0812">Transmembrane</keyword>
<dbReference type="EMBL" id="CAFBMT010000021">
    <property type="protein sequence ID" value="CAB4950074.1"/>
    <property type="molecule type" value="Genomic_DNA"/>
</dbReference>
<protein>
    <submittedName>
        <fullName evidence="7">Unannotated protein</fullName>
    </submittedName>
</protein>
<feature type="transmembrane region" description="Helical" evidence="1">
    <location>
        <begin position="7"/>
        <end position="23"/>
    </location>
</feature>
<evidence type="ECO:0000313" key="8">
    <source>
        <dbReference type="EMBL" id="CAB4972819.1"/>
    </source>
</evidence>
<dbReference type="PANTHER" id="PTHR34351">
    <property type="entry name" value="SLR1927 PROTEIN-RELATED"/>
    <property type="match status" value="1"/>
</dbReference>
<evidence type="ECO:0000313" key="5">
    <source>
        <dbReference type="EMBL" id="CAB4802982.1"/>
    </source>
</evidence>
<evidence type="ECO:0000256" key="1">
    <source>
        <dbReference type="SAM" id="Phobius"/>
    </source>
</evidence>
<dbReference type="EMBL" id="CAESGF010000012">
    <property type="protein sequence ID" value="CAB4364319.1"/>
    <property type="molecule type" value="Genomic_DNA"/>
</dbReference>
<evidence type="ECO:0000259" key="2">
    <source>
        <dbReference type="Pfam" id="PF01882"/>
    </source>
</evidence>
<proteinExistence type="predicted"/>
<reference evidence="7" key="1">
    <citation type="submission" date="2020-05" db="EMBL/GenBank/DDBJ databases">
        <authorList>
            <person name="Chiriac C."/>
            <person name="Salcher M."/>
            <person name="Ghai R."/>
            <person name="Kavagutti S V."/>
        </authorList>
    </citation>
    <scope>NUCLEOTIDE SEQUENCE</scope>
</reference>
<evidence type="ECO:0000313" key="3">
    <source>
        <dbReference type="EMBL" id="CAB4364319.1"/>
    </source>
</evidence>
<organism evidence="7">
    <name type="scientific">freshwater metagenome</name>
    <dbReference type="NCBI Taxonomy" id="449393"/>
    <lineage>
        <taxon>unclassified sequences</taxon>
        <taxon>metagenomes</taxon>
        <taxon>ecological metagenomes</taxon>
    </lineage>
</organism>
<keyword evidence="1" id="KW-0472">Membrane</keyword>